<evidence type="ECO:0000256" key="4">
    <source>
        <dbReference type="ARBA" id="ARBA00023128"/>
    </source>
</evidence>
<evidence type="ECO:0000313" key="12">
    <source>
        <dbReference type="Proteomes" id="UP000233220"/>
    </source>
</evidence>
<evidence type="ECO:0000256" key="8">
    <source>
        <dbReference type="ARBA" id="ARBA00047124"/>
    </source>
</evidence>
<proteinExistence type="inferred from homology"/>
<dbReference type="CTD" id="51103"/>
<dbReference type="RefSeq" id="XP_003935743.1">
    <property type="nucleotide sequence ID" value="XM_003935694.2"/>
</dbReference>
<dbReference type="InterPro" id="IPR039131">
    <property type="entry name" value="NDUFAF1"/>
</dbReference>
<gene>
    <name evidence="11" type="primary">NDUFAF1</name>
</gene>
<evidence type="ECO:0000256" key="7">
    <source>
        <dbReference type="ARBA" id="ARBA00031882"/>
    </source>
</evidence>
<dbReference type="SUPFAM" id="SSF49785">
    <property type="entry name" value="Galactose-binding domain-like"/>
    <property type="match status" value="1"/>
</dbReference>
<evidence type="ECO:0000256" key="6">
    <source>
        <dbReference type="ARBA" id="ARBA00029396"/>
    </source>
</evidence>
<dbReference type="InterPro" id="IPR013857">
    <property type="entry name" value="NADH-UbQ_OxRdtase-assoc_prot30"/>
</dbReference>
<name>A0A2K6TIP0_SAIBB</name>
<keyword evidence="5" id="KW-0143">Chaperone</keyword>
<dbReference type="GO" id="GO:0032981">
    <property type="term" value="P:mitochondrial respiratory chain complex I assembly"/>
    <property type="evidence" value="ECO:0007669"/>
    <property type="project" value="Ensembl"/>
</dbReference>
<evidence type="ECO:0000259" key="10">
    <source>
        <dbReference type="Pfam" id="PF08547"/>
    </source>
</evidence>
<protein>
    <recommendedName>
        <fullName evidence="3">Complex I intermediate-associated protein 30, mitochondrial</fullName>
    </recommendedName>
    <alternativeName>
        <fullName evidence="7">NADH dehydrogenase [ubiquinone] 1 alpha subcomplex assembly factor 1</fullName>
    </alternativeName>
</protein>
<evidence type="ECO:0000256" key="2">
    <source>
        <dbReference type="ARBA" id="ARBA00007884"/>
    </source>
</evidence>
<dbReference type="GO" id="GO:0051131">
    <property type="term" value="P:chaperone-mediated protein complex assembly"/>
    <property type="evidence" value="ECO:0007669"/>
    <property type="project" value="Ensembl"/>
</dbReference>
<dbReference type="GeneID" id="101041764"/>
<dbReference type="OMA" id="KRTGYAN"/>
<dbReference type="GO" id="GO:0006120">
    <property type="term" value="P:mitochondrial electron transport, NADH to ubiquinone"/>
    <property type="evidence" value="ECO:0007669"/>
    <property type="project" value="TreeGrafter"/>
</dbReference>
<dbReference type="GO" id="GO:0051082">
    <property type="term" value="F:unfolded protein binding"/>
    <property type="evidence" value="ECO:0007669"/>
    <property type="project" value="TreeGrafter"/>
</dbReference>
<dbReference type="Proteomes" id="UP000233220">
    <property type="component" value="Unplaced"/>
</dbReference>
<dbReference type="AlphaFoldDB" id="A0A2K6TIP0"/>
<reference evidence="11" key="2">
    <citation type="submission" date="2025-09" db="UniProtKB">
        <authorList>
            <consortium name="Ensembl"/>
        </authorList>
    </citation>
    <scope>IDENTIFICATION</scope>
</reference>
<dbReference type="Pfam" id="PF08547">
    <property type="entry name" value="CIA30"/>
    <property type="match status" value="1"/>
</dbReference>
<evidence type="ECO:0000256" key="3">
    <source>
        <dbReference type="ARBA" id="ARBA00020004"/>
    </source>
</evidence>
<keyword evidence="4" id="KW-0496">Mitochondrion</keyword>
<feature type="region of interest" description="Disordered" evidence="9">
    <location>
        <begin position="43"/>
        <end position="70"/>
    </location>
</feature>
<dbReference type="GO" id="GO:0005739">
    <property type="term" value="C:mitochondrion"/>
    <property type="evidence" value="ECO:0007669"/>
    <property type="project" value="UniProtKB-SubCell"/>
</dbReference>
<dbReference type="GO" id="GO:0005829">
    <property type="term" value="C:cytosol"/>
    <property type="evidence" value="ECO:0007669"/>
    <property type="project" value="Ensembl"/>
</dbReference>
<dbReference type="OrthoDB" id="42561at2759"/>
<organism evidence="11 12">
    <name type="scientific">Saimiri boliviensis boliviensis</name>
    <name type="common">Bolivian squirrel monkey</name>
    <dbReference type="NCBI Taxonomy" id="39432"/>
    <lineage>
        <taxon>Eukaryota</taxon>
        <taxon>Metazoa</taxon>
        <taxon>Chordata</taxon>
        <taxon>Craniata</taxon>
        <taxon>Vertebrata</taxon>
        <taxon>Euteleostomi</taxon>
        <taxon>Mammalia</taxon>
        <taxon>Eutheria</taxon>
        <taxon>Euarchontoglires</taxon>
        <taxon>Primates</taxon>
        <taxon>Haplorrhini</taxon>
        <taxon>Platyrrhini</taxon>
        <taxon>Cebidae</taxon>
        <taxon>Saimiriinae</taxon>
        <taxon>Saimiri</taxon>
    </lineage>
</organism>
<dbReference type="Ensembl" id="ENSSBOT00000036344.1">
    <property type="protein sequence ID" value="ENSSBOP00000019523.1"/>
    <property type="gene ID" value="ENSSBOG00000026366.1"/>
</dbReference>
<evidence type="ECO:0000256" key="9">
    <source>
        <dbReference type="SAM" id="MobiDB-lite"/>
    </source>
</evidence>
<evidence type="ECO:0000256" key="5">
    <source>
        <dbReference type="ARBA" id="ARBA00023186"/>
    </source>
</evidence>
<dbReference type="PANTHER" id="PTHR13194:SF18">
    <property type="entry name" value="COMPLEX I INTERMEDIATE-ASSOCIATED PROTEIN 30, MITOCHONDRIAL"/>
    <property type="match status" value="1"/>
</dbReference>
<evidence type="ECO:0000256" key="1">
    <source>
        <dbReference type="ARBA" id="ARBA00004173"/>
    </source>
</evidence>
<comment type="similarity">
    <text evidence="2">Belongs to the CIA30 family.</text>
</comment>
<comment type="subunit">
    <text evidence="8">Part of the mitochondrial complex I assembly/MCIA complex that comprises at least the core subunits TMEM126B, NDUFAF1, ECSIT and ACAD9 and complement subunits such as COA1 and TMEM186. Interacts with ECSIT. Interacts with ACAD9. At early stages of complex I assembly, it is found in intermediate subcomplexes that contain different subunits including NDUFB6, NDUFA6, NDUFA9, NDUFS3, NDUFS7, ND1, ND2 and ND3. Interacts with TMEM70 and TMEM242.</text>
</comment>
<comment type="function">
    <text evidence="6">As part of the MCIA complex, involved in the assembly of the mitochondrial complex I.</text>
</comment>
<dbReference type="GeneTree" id="ENSGT00390000007200"/>
<dbReference type="STRING" id="39432.ENSSBOP00000019523"/>
<dbReference type="KEGG" id="sbq:101041764"/>
<evidence type="ECO:0000313" key="11">
    <source>
        <dbReference type="Ensembl" id="ENSSBOP00000019523.1"/>
    </source>
</evidence>
<feature type="domain" description="NADH:ubiquinone oxidoreductase intermediate-associated protein 30" evidence="10">
    <location>
        <begin position="125"/>
        <end position="298"/>
    </location>
</feature>
<keyword evidence="12" id="KW-1185">Reference proteome</keyword>
<dbReference type="PANTHER" id="PTHR13194">
    <property type="entry name" value="COMPLEX I INTERMEDIATE-ASSOCIATED PROTEIN 30"/>
    <property type="match status" value="1"/>
</dbReference>
<comment type="subcellular location">
    <subcellularLocation>
        <location evidence="1">Mitochondrion</location>
    </subcellularLocation>
</comment>
<accession>A0A2K6TIP0</accession>
<dbReference type="InterPro" id="IPR008979">
    <property type="entry name" value="Galactose-bd-like_sf"/>
</dbReference>
<sequence>MALVHKLLHGTYILRKCSKPTASLYPFLGIRFADYSSSLQKPVASPGKASSQRKTDGSLQGDHQKEGALDITSVEEKPELSFDKAIRDEVIDHFWRLKNEIVDHWIGPEGRPLHEVLLEQAKVVWQFRGKEDLDKWQVTSDKTIGGRSEVFLKMGKNNQSALLYGTLSSEVPQDGETRQSGYCTMISRIRRGAFERKIPYDWTQFNTLYLRVRGDGRPWMVNIRQDTDFVQKKNQLYSYFMFTRGGPYWQEVKIPFSKFFFSNRGRILDVQNEMIVDKIASIGFTLADKVDGPFFLEIDFIGVFTDPAHTEQIAYENSPELSPRLFK</sequence>
<reference evidence="11" key="1">
    <citation type="submission" date="2025-08" db="UniProtKB">
        <authorList>
            <consortium name="Ensembl"/>
        </authorList>
    </citation>
    <scope>IDENTIFICATION</scope>
</reference>